<dbReference type="AlphaFoldDB" id="A0A2P6NE24"/>
<dbReference type="STRING" id="1890364.A0A2P6NE24"/>
<name>A0A2P6NE24_9EUKA</name>
<dbReference type="EMBL" id="MDYQ01000108">
    <property type="protein sequence ID" value="PRP82207.1"/>
    <property type="molecule type" value="Genomic_DNA"/>
</dbReference>
<evidence type="ECO:0000256" key="1">
    <source>
        <dbReference type="SAM" id="MobiDB-lite"/>
    </source>
</evidence>
<feature type="compositionally biased region" description="Polar residues" evidence="1">
    <location>
        <begin position="1"/>
        <end position="13"/>
    </location>
</feature>
<dbReference type="Proteomes" id="UP000241769">
    <property type="component" value="Unassembled WGS sequence"/>
</dbReference>
<proteinExistence type="predicted"/>
<dbReference type="OrthoDB" id="5364416at2759"/>
<feature type="region of interest" description="Disordered" evidence="1">
    <location>
        <begin position="1"/>
        <end position="39"/>
    </location>
</feature>
<organism evidence="2 3">
    <name type="scientific">Planoprotostelium fungivorum</name>
    <dbReference type="NCBI Taxonomy" id="1890364"/>
    <lineage>
        <taxon>Eukaryota</taxon>
        <taxon>Amoebozoa</taxon>
        <taxon>Evosea</taxon>
        <taxon>Variosea</taxon>
        <taxon>Cavosteliida</taxon>
        <taxon>Cavosteliaceae</taxon>
        <taxon>Planoprotostelium</taxon>
    </lineage>
</organism>
<feature type="compositionally biased region" description="Polar residues" evidence="1">
    <location>
        <begin position="25"/>
        <end position="39"/>
    </location>
</feature>
<dbReference type="Pfam" id="PF13563">
    <property type="entry name" value="2_5_RNA_ligase2"/>
    <property type="match status" value="1"/>
</dbReference>
<dbReference type="Gene3D" id="3.90.1140.10">
    <property type="entry name" value="Cyclic phosphodiesterase"/>
    <property type="match status" value="1"/>
</dbReference>
<protein>
    <submittedName>
        <fullName evidence="2">Phosphoesterase HXTX</fullName>
    </submittedName>
</protein>
<sequence>MSQAWPTLSNSAVSAVKRPNEAWPSLSQPKSQRVATPTAQLKQAVKLSTEVRGKKTSIDTAWNLKPSITPSPDTVPTEIAPPIIHQSADNASPVKAQKGPLVITIAWDENTHEKLTGLRKQYFPPKINYLNAHLTLFHDVPLPPSTAIDHIKRCCSSYSQFPIRFNRVFPMGQRGEIKSENELNERGVAVSAYADQIIGIHRDLQDLWWDHLGQQDQRKLSPHVTICNKVTPEAAAEIYNEVEKMWEPHRGWVTGIDVWEYLEDGSWRFEGKVEFKKRSYQNRSR</sequence>
<dbReference type="InterPro" id="IPR009097">
    <property type="entry name" value="Cyclic_Pdiesterase"/>
</dbReference>
<reference evidence="2 3" key="1">
    <citation type="journal article" date="2018" name="Genome Biol. Evol.">
        <title>Multiple Roots of Fruiting Body Formation in Amoebozoa.</title>
        <authorList>
            <person name="Hillmann F."/>
            <person name="Forbes G."/>
            <person name="Novohradska S."/>
            <person name="Ferling I."/>
            <person name="Riege K."/>
            <person name="Groth M."/>
            <person name="Westermann M."/>
            <person name="Marz M."/>
            <person name="Spaller T."/>
            <person name="Winckler T."/>
            <person name="Schaap P."/>
            <person name="Glockner G."/>
        </authorList>
    </citation>
    <scope>NUCLEOTIDE SEQUENCE [LARGE SCALE GENOMIC DNA]</scope>
    <source>
        <strain evidence="2 3">Jena</strain>
    </source>
</reference>
<evidence type="ECO:0000313" key="2">
    <source>
        <dbReference type="EMBL" id="PRP82207.1"/>
    </source>
</evidence>
<dbReference type="SUPFAM" id="SSF55144">
    <property type="entry name" value="LigT-like"/>
    <property type="match status" value="1"/>
</dbReference>
<gene>
    <name evidence="2" type="ORF">PROFUN_10416</name>
</gene>
<comment type="caution">
    <text evidence="2">The sequence shown here is derived from an EMBL/GenBank/DDBJ whole genome shotgun (WGS) entry which is preliminary data.</text>
</comment>
<evidence type="ECO:0000313" key="3">
    <source>
        <dbReference type="Proteomes" id="UP000241769"/>
    </source>
</evidence>
<accession>A0A2P6NE24</accession>
<keyword evidence="3" id="KW-1185">Reference proteome</keyword>
<dbReference type="InParanoid" id="A0A2P6NE24"/>